<reference evidence="5 6" key="1">
    <citation type="submission" date="2018-10" db="EMBL/GenBank/DDBJ databases">
        <title>Genomic Encyclopedia of Archaeal and Bacterial Type Strains, Phase II (KMG-II): from individual species to whole genera.</title>
        <authorList>
            <person name="Goeker M."/>
        </authorList>
    </citation>
    <scope>NUCLEOTIDE SEQUENCE [LARGE SCALE GENOMIC DNA]</scope>
    <source>
        <strain evidence="5 6">DSM 14954</strain>
    </source>
</reference>
<accession>A0A660LBN5</accession>
<feature type="transmembrane region" description="Helical" evidence="3">
    <location>
        <begin position="162"/>
        <end position="183"/>
    </location>
</feature>
<feature type="transmembrane region" description="Helical" evidence="3">
    <location>
        <begin position="60"/>
        <end position="78"/>
    </location>
</feature>
<evidence type="ECO:0000313" key="6">
    <source>
        <dbReference type="Proteomes" id="UP000278962"/>
    </source>
</evidence>
<dbReference type="GO" id="GO:0016020">
    <property type="term" value="C:membrane"/>
    <property type="evidence" value="ECO:0007669"/>
    <property type="project" value="InterPro"/>
</dbReference>
<protein>
    <submittedName>
        <fullName evidence="5">Inner membrane transporter RhtA</fullName>
    </submittedName>
</protein>
<feature type="domain" description="EamA" evidence="4">
    <location>
        <begin position="131"/>
        <end position="262"/>
    </location>
</feature>
<feature type="transmembrane region" description="Helical" evidence="3">
    <location>
        <begin position="84"/>
        <end position="101"/>
    </location>
</feature>
<keyword evidence="3" id="KW-0812">Transmembrane</keyword>
<gene>
    <name evidence="5" type="ORF">C8N24_1838</name>
</gene>
<feature type="transmembrane region" description="Helical" evidence="3">
    <location>
        <begin position="132"/>
        <end position="150"/>
    </location>
</feature>
<sequence>MAARLPFVVSAVFHYLGPAFAVLLFVRVDVLGVAWLRIAAAAVVFALWRRPWRLLRDRDVLAWGAVLAAMNCCFYLAIDRLPLATVAAIEFLPVIALAALGARTRRNAAALVLAVPGVYLLTGVHLSGEPLGVVLALANAVLFAAYIVLAHRVASRGVGVDGLAASMLVALVVVTPVAGWAALPAFGDPVALLAGIGVGISSSVIPYVADQVAMKRLSRAGYALMVSLLPATATVIGLLVLAQVPSLQDALGIALVIAGVALHREPTPPPSGSPPPRRRPSPAARPIPASSGSRGHP</sequence>
<proteinExistence type="inferred from homology"/>
<evidence type="ECO:0000256" key="3">
    <source>
        <dbReference type="SAM" id="Phobius"/>
    </source>
</evidence>
<keyword evidence="3" id="KW-0472">Membrane</keyword>
<dbReference type="AlphaFoldDB" id="A0A660LBN5"/>
<dbReference type="Proteomes" id="UP000278962">
    <property type="component" value="Unassembled WGS sequence"/>
</dbReference>
<feature type="compositionally biased region" description="Low complexity" evidence="2">
    <location>
        <begin position="281"/>
        <end position="297"/>
    </location>
</feature>
<name>A0A660LBN5_9ACTN</name>
<dbReference type="InterPro" id="IPR037185">
    <property type="entry name" value="EmrE-like"/>
</dbReference>
<dbReference type="EMBL" id="RBIL01000001">
    <property type="protein sequence ID" value="RKQ91999.1"/>
    <property type="molecule type" value="Genomic_DNA"/>
</dbReference>
<evidence type="ECO:0000313" key="5">
    <source>
        <dbReference type="EMBL" id="RKQ91999.1"/>
    </source>
</evidence>
<evidence type="ECO:0000259" key="4">
    <source>
        <dbReference type="Pfam" id="PF00892"/>
    </source>
</evidence>
<evidence type="ECO:0000256" key="1">
    <source>
        <dbReference type="ARBA" id="ARBA00007362"/>
    </source>
</evidence>
<keyword evidence="6" id="KW-1185">Reference proteome</keyword>
<feature type="transmembrane region" description="Helical" evidence="3">
    <location>
        <begin position="189"/>
        <end position="209"/>
    </location>
</feature>
<evidence type="ECO:0000256" key="2">
    <source>
        <dbReference type="SAM" id="MobiDB-lite"/>
    </source>
</evidence>
<feature type="transmembrane region" description="Helical" evidence="3">
    <location>
        <begin position="221"/>
        <end position="242"/>
    </location>
</feature>
<comment type="caution">
    <text evidence="5">The sequence shown here is derived from an EMBL/GenBank/DDBJ whole genome shotgun (WGS) entry which is preliminary data.</text>
</comment>
<keyword evidence="3" id="KW-1133">Transmembrane helix</keyword>
<feature type="region of interest" description="Disordered" evidence="2">
    <location>
        <begin position="265"/>
        <end position="297"/>
    </location>
</feature>
<feature type="transmembrane region" description="Helical" evidence="3">
    <location>
        <begin position="108"/>
        <end position="126"/>
    </location>
</feature>
<dbReference type="InterPro" id="IPR000620">
    <property type="entry name" value="EamA_dom"/>
</dbReference>
<comment type="similarity">
    <text evidence="1">Belongs to the EamA transporter family.</text>
</comment>
<organism evidence="5 6">
    <name type="scientific">Solirubrobacter pauli</name>
    <dbReference type="NCBI Taxonomy" id="166793"/>
    <lineage>
        <taxon>Bacteria</taxon>
        <taxon>Bacillati</taxon>
        <taxon>Actinomycetota</taxon>
        <taxon>Thermoleophilia</taxon>
        <taxon>Solirubrobacterales</taxon>
        <taxon>Solirubrobacteraceae</taxon>
        <taxon>Solirubrobacter</taxon>
    </lineage>
</organism>
<dbReference type="Pfam" id="PF00892">
    <property type="entry name" value="EamA"/>
    <property type="match status" value="1"/>
</dbReference>
<feature type="transmembrane region" description="Helical" evidence="3">
    <location>
        <begin position="31"/>
        <end position="48"/>
    </location>
</feature>
<dbReference type="SUPFAM" id="SSF103481">
    <property type="entry name" value="Multidrug resistance efflux transporter EmrE"/>
    <property type="match status" value="1"/>
</dbReference>